<dbReference type="AlphaFoldDB" id="A0A151RI59"/>
<keyword evidence="2" id="KW-1185">Reference proteome</keyword>
<gene>
    <name evidence="1" type="ORF">KK1_036338</name>
</gene>
<protein>
    <submittedName>
        <fullName evidence="1">Uncharacterized protein</fullName>
    </submittedName>
</protein>
<name>A0A151RI59_CAJCA</name>
<dbReference type="Proteomes" id="UP000075243">
    <property type="component" value="Unassembled WGS sequence"/>
</dbReference>
<sequence length="60" mass="6775">MLFLMGLNEGYSHIRGQILLMDPIPPIEKVFPLVLQEEKQQELGIPTNSNDTPTAFAYKS</sequence>
<accession>A0A151RI59</accession>
<dbReference type="PANTHER" id="PTHR34222:SF99">
    <property type="entry name" value="PROTEIN, PUTATIVE-RELATED"/>
    <property type="match status" value="1"/>
</dbReference>
<proteinExistence type="predicted"/>
<dbReference type="Gramene" id="C.cajan_36070.t">
    <property type="protein sequence ID" value="C.cajan_36070.t.cds1"/>
    <property type="gene ID" value="C.cajan_36070"/>
</dbReference>
<organism evidence="1 2">
    <name type="scientific">Cajanus cajan</name>
    <name type="common">Pigeon pea</name>
    <name type="synonym">Cajanus indicus</name>
    <dbReference type="NCBI Taxonomy" id="3821"/>
    <lineage>
        <taxon>Eukaryota</taxon>
        <taxon>Viridiplantae</taxon>
        <taxon>Streptophyta</taxon>
        <taxon>Embryophyta</taxon>
        <taxon>Tracheophyta</taxon>
        <taxon>Spermatophyta</taxon>
        <taxon>Magnoliopsida</taxon>
        <taxon>eudicotyledons</taxon>
        <taxon>Gunneridae</taxon>
        <taxon>Pentapetalae</taxon>
        <taxon>rosids</taxon>
        <taxon>fabids</taxon>
        <taxon>Fabales</taxon>
        <taxon>Fabaceae</taxon>
        <taxon>Papilionoideae</taxon>
        <taxon>50 kb inversion clade</taxon>
        <taxon>NPAAA clade</taxon>
        <taxon>indigoferoid/millettioid clade</taxon>
        <taxon>Phaseoleae</taxon>
        <taxon>Cajanus</taxon>
    </lineage>
</organism>
<dbReference type="PANTHER" id="PTHR34222">
    <property type="entry name" value="GAG_PRE-INTEGRS DOMAIN-CONTAINING PROTEIN"/>
    <property type="match status" value="1"/>
</dbReference>
<evidence type="ECO:0000313" key="1">
    <source>
        <dbReference type="EMBL" id="KYP42249.1"/>
    </source>
</evidence>
<reference evidence="1" key="1">
    <citation type="journal article" date="2012" name="Nat. Biotechnol.">
        <title>Draft genome sequence of pigeonpea (Cajanus cajan), an orphan legume crop of resource-poor farmers.</title>
        <authorList>
            <person name="Varshney R.K."/>
            <person name="Chen W."/>
            <person name="Li Y."/>
            <person name="Bharti A.K."/>
            <person name="Saxena R.K."/>
            <person name="Schlueter J.A."/>
            <person name="Donoghue M.T."/>
            <person name="Azam S."/>
            <person name="Fan G."/>
            <person name="Whaley A.M."/>
            <person name="Farmer A.D."/>
            <person name="Sheridan J."/>
            <person name="Iwata A."/>
            <person name="Tuteja R."/>
            <person name="Penmetsa R.V."/>
            <person name="Wu W."/>
            <person name="Upadhyaya H.D."/>
            <person name="Yang S.P."/>
            <person name="Shah T."/>
            <person name="Saxena K.B."/>
            <person name="Michael T."/>
            <person name="McCombie W.R."/>
            <person name="Yang B."/>
            <person name="Zhang G."/>
            <person name="Yang H."/>
            <person name="Wang J."/>
            <person name="Spillane C."/>
            <person name="Cook D.R."/>
            <person name="May G.D."/>
            <person name="Xu X."/>
            <person name="Jackson S.A."/>
        </authorList>
    </citation>
    <scope>NUCLEOTIDE SEQUENCE [LARGE SCALE GENOMIC DNA]</scope>
</reference>
<evidence type="ECO:0000313" key="2">
    <source>
        <dbReference type="Proteomes" id="UP000075243"/>
    </source>
</evidence>
<dbReference type="EMBL" id="KQ483725">
    <property type="protein sequence ID" value="KYP42249.1"/>
    <property type="molecule type" value="Genomic_DNA"/>
</dbReference>